<reference evidence="1" key="1">
    <citation type="submission" date="2020-08" db="EMBL/GenBank/DDBJ databases">
        <title>Genomic Encyclopedia of Type Strains, Phase IV (KMG-V): Genome sequencing to study the core and pangenomes of soil and plant-associated prokaryotes.</title>
        <authorList>
            <person name="Whitman W."/>
        </authorList>
    </citation>
    <scope>NUCLEOTIDE SEQUENCE</scope>
    <source>
        <strain evidence="1">M8UP15</strain>
    </source>
</reference>
<sequence>MRVMKTDIRFYRGCARSLFAALCLATVTTVSCRTYAQTTSDLRTKGERPVSYDEFGP</sequence>
<accession>A0ACC5P4X2</accession>
<name>A0ACC5P4X2_9BACT</name>
<evidence type="ECO:0000313" key="2">
    <source>
        <dbReference type="Proteomes" id="UP000569005"/>
    </source>
</evidence>
<comment type="caution">
    <text evidence="1">The sequence shown here is derived from an EMBL/GenBank/DDBJ whole genome shotgun (WGS) entry which is preliminary data.</text>
</comment>
<dbReference type="EMBL" id="JACHEA010000002">
    <property type="protein sequence ID" value="MBB5341724.1"/>
    <property type="molecule type" value="Genomic_DNA"/>
</dbReference>
<dbReference type="Proteomes" id="UP000569005">
    <property type="component" value="Unassembled WGS sequence"/>
</dbReference>
<organism evidence="1 2">
    <name type="scientific">Tunturiibacter gelidiferens</name>
    <dbReference type="NCBI Taxonomy" id="3069689"/>
    <lineage>
        <taxon>Bacteria</taxon>
        <taxon>Pseudomonadati</taxon>
        <taxon>Acidobacteriota</taxon>
        <taxon>Terriglobia</taxon>
        <taxon>Terriglobales</taxon>
        <taxon>Acidobacteriaceae</taxon>
        <taxon>Tunturiibacter</taxon>
    </lineage>
</organism>
<proteinExistence type="predicted"/>
<evidence type="ECO:0000313" key="1">
    <source>
        <dbReference type="EMBL" id="MBB5341724.1"/>
    </source>
</evidence>
<protein>
    <submittedName>
        <fullName evidence="1">Uncharacterized protein</fullName>
    </submittedName>
</protein>
<gene>
    <name evidence="1" type="ORF">HDF13_004105</name>
</gene>
<keyword evidence="2" id="KW-1185">Reference proteome</keyword>